<dbReference type="SUPFAM" id="SSF52540">
    <property type="entry name" value="P-loop containing nucleoside triphosphate hydrolases"/>
    <property type="match status" value="1"/>
</dbReference>
<keyword evidence="4" id="KW-1185">Reference proteome</keyword>
<dbReference type="GO" id="GO:0005524">
    <property type="term" value="F:ATP binding"/>
    <property type="evidence" value="ECO:0007669"/>
    <property type="project" value="InterPro"/>
</dbReference>
<accession>A0AAU9D772</accession>
<feature type="domain" description="ABC transporter" evidence="2">
    <location>
        <begin position="6"/>
        <end position="234"/>
    </location>
</feature>
<dbReference type="EMBL" id="AP026802">
    <property type="protein sequence ID" value="BDR59724.1"/>
    <property type="molecule type" value="Genomic_DNA"/>
</dbReference>
<evidence type="ECO:0000259" key="2">
    <source>
        <dbReference type="PROSITE" id="PS50893"/>
    </source>
</evidence>
<protein>
    <recommendedName>
        <fullName evidence="2">ABC transporter domain-containing protein</fullName>
    </recommendedName>
</protein>
<dbReference type="InterPro" id="IPR027417">
    <property type="entry name" value="P-loop_NTPase"/>
</dbReference>
<dbReference type="PROSITE" id="PS50893">
    <property type="entry name" value="ABC_TRANSPORTER_2"/>
    <property type="match status" value="1"/>
</dbReference>
<dbReference type="GO" id="GO:0016887">
    <property type="term" value="F:ATP hydrolysis activity"/>
    <property type="evidence" value="ECO:0007669"/>
    <property type="project" value="InterPro"/>
</dbReference>
<organism evidence="3 4">
    <name type="scientific">Xylocopilactobacillus apicola</name>
    <dbReference type="NCBI Taxonomy" id="2932184"/>
    <lineage>
        <taxon>Bacteria</taxon>
        <taxon>Bacillati</taxon>
        <taxon>Bacillota</taxon>
        <taxon>Bacilli</taxon>
        <taxon>Lactobacillales</taxon>
        <taxon>Lactobacillaceae</taxon>
        <taxon>Xylocopilactobacillus</taxon>
    </lineage>
</organism>
<evidence type="ECO:0000313" key="3">
    <source>
        <dbReference type="EMBL" id="BDR59724.1"/>
    </source>
</evidence>
<sequence length="279" mass="32000">MVKPYLKSVDLRKDLRSEVLFSGVSLEISVKSWILITGSSASGKTTLLRLLFGEGKPNFGYVEKRKNLRRLKIEHELICHKKTIRQSLTTLGHKFGLRGEARSKRIEELAVKFNFKSFLDQNVATLSDSIKQLASLAQAFLVPLDLIAFDEPLVYLTQDEVKSFRSELNRFHELGVAIVVVAADAHLFEPDATKVYELSHANLKLIYDQDFVDLMRPHLIFKREPFAEKLPDYLLANSWVLKDDQLTLDLIAKPDEVNEIVLELIKRGYSLKYLREEII</sequence>
<dbReference type="Pfam" id="PF00005">
    <property type="entry name" value="ABC_tran"/>
    <property type="match status" value="1"/>
</dbReference>
<gene>
    <name evidence="3" type="ORF">XA3_21650</name>
</gene>
<dbReference type="PANTHER" id="PTHR42788:SF13">
    <property type="entry name" value="ALIPHATIC SULFONATES IMPORT ATP-BINDING PROTEIN SSUB"/>
    <property type="match status" value="1"/>
</dbReference>
<proteinExistence type="predicted"/>
<dbReference type="KEGG" id="xap:XA3_21650"/>
<dbReference type="AlphaFoldDB" id="A0AAU9D772"/>
<dbReference type="Proteomes" id="UP001321861">
    <property type="component" value="Chromosome"/>
</dbReference>
<dbReference type="InterPro" id="IPR050166">
    <property type="entry name" value="ABC_transporter_ATP-bind"/>
</dbReference>
<keyword evidence="1" id="KW-0813">Transport</keyword>
<dbReference type="Gene3D" id="3.40.50.300">
    <property type="entry name" value="P-loop containing nucleotide triphosphate hydrolases"/>
    <property type="match status" value="1"/>
</dbReference>
<evidence type="ECO:0000313" key="4">
    <source>
        <dbReference type="Proteomes" id="UP001321861"/>
    </source>
</evidence>
<dbReference type="RefSeq" id="WP_317635504.1">
    <property type="nucleotide sequence ID" value="NZ_AP026802.1"/>
</dbReference>
<evidence type="ECO:0000256" key="1">
    <source>
        <dbReference type="ARBA" id="ARBA00022448"/>
    </source>
</evidence>
<name>A0AAU9D772_9LACO</name>
<reference evidence="3 4" key="1">
    <citation type="journal article" date="2023" name="Microbiol. Spectr.">
        <title>Symbiosis of Carpenter Bees with Uncharacterized Lactic Acid Bacteria Showing NAD Auxotrophy.</title>
        <authorList>
            <person name="Kawasaki S."/>
            <person name="Ozawa K."/>
            <person name="Mori T."/>
            <person name="Yamamoto A."/>
            <person name="Ito M."/>
            <person name="Ohkuma M."/>
            <person name="Sakamoto M."/>
            <person name="Matsutani M."/>
        </authorList>
    </citation>
    <scope>NUCLEOTIDE SEQUENCE [LARGE SCALE GENOMIC DNA]</scope>
    <source>
        <strain evidence="3 4">XA3</strain>
    </source>
</reference>
<dbReference type="PANTHER" id="PTHR42788">
    <property type="entry name" value="TAURINE IMPORT ATP-BINDING PROTEIN-RELATED"/>
    <property type="match status" value="1"/>
</dbReference>
<dbReference type="InterPro" id="IPR003439">
    <property type="entry name" value="ABC_transporter-like_ATP-bd"/>
</dbReference>